<reference evidence="2" key="3">
    <citation type="submission" date="2018-05" db="EMBL/GenBank/DDBJ databases">
        <authorList>
            <person name="Zorec T.M."/>
            <person name="Hosnjak L."/>
            <person name="Kutnjak D."/>
            <person name="Kusar B."/>
            <person name="Trcko K."/>
            <person name="Kocjan B.J."/>
            <person name="Li Y."/>
            <person name="Krizmaric M."/>
            <person name="Miljkovic J."/>
            <person name="Ravnikar M."/>
            <person name="Poljak M."/>
        </authorList>
    </citation>
    <scope>NUCLEOTIDE SEQUENCE</scope>
    <source>
        <strain evidence="2">MCV2_MB98</strain>
        <strain evidence="3">MCV2_MC313</strain>
        <strain evidence="4">MCV2_MC316</strain>
        <strain evidence="5">MCV2_MC332</strain>
        <strain evidence="6">MCV2_MC515</strain>
    </source>
</reference>
<dbReference type="Proteomes" id="UP000320816">
    <property type="component" value="Segment"/>
</dbReference>
<dbReference type="EMBL" id="MH320550">
    <property type="protein sequence ID" value="AYO88019.1"/>
    <property type="molecule type" value="Genomic_DNA"/>
</dbReference>
<dbReference type="Pfam" id="PF04497">
    <property type="entry name" value="Pox_E2-like"/>
    <property type="match status" value="1"/>
</dbReference>
<dbReference type="Proteomes" id="UP000315637">
    <property type="component" value="Segment"/>
</dbReference>
<dbReference type="EMBL" id="MH320551">
    <property type="protein sequence ID" value="AYO88189.1"/>
    <property type="molecule type" value="Genomic_DNA"/>
</dbReference>
<dbReference type="EMBL" id="MH320549">
    <property type="protein sequence ID" value="AYO87849.1"/>
    <property type="molecule type" value="Genomic_DNA"/>
</dbReference>
<sequence>MNLIWDRETFAAVRAFSLTHFNAAVLSPEDALRLTAVGMLGRVSSSTLPANVRRPLCADMNSLMANAMLLHFDESAVSAADVAALLLATTDVHSDMVPFLNAHCRAIVQMLDPDMLLCVMAAHADAFADFERVTPLMPFYACALARLAGEGDTVDVLRAMRLHPALALGVRSEAVLPEELARTLASLPDAAVRSAYRYMTVPWPLLRELWRTRGILPYNPGLLSEEDPAELAPVLEAFMARPHTDFAGFVSARALRTPALTNVLMRTLCVHDSRRAIRAALLHNMSYAQLVQRVGLRVHACIGTRDEIYEYRYPATRLTHASLRELKFVLDHVMVYVNVMGLQDDLCQCLQEHGELWEHNANACLYALDREHTEEMYLRALSSARTLFSEFAFVTGAMLQAIVERDLFQYAPLRDMVSLEQLLPFRERILQREDVCLEPNSELLMHDAMLEAYAAKFAEDPMFLYMVAHSPLPHARRVRLLNTLSPAHMPPCRLVAGMYSAAYLWAPRSAAPAYVLIVPADFSLPAAENPYARRVLALHGDTLLQLGPEVRRKMHAHQVARSAGGLRSVPECEHQLVYVHVGAVRTVALQYRVLLPAYAGVCQYIALLARDLLLLLSRGLLYHVVLWPHARDVDFRSFGVADMLATARRSFSWENYCTLNDELIRFSPVFVCSNHYMARARVYTYHAMQYLSFCLLLWRDHAPGDPLLPLLEELCALFAQPGEPRAGAHVLLRAAAELEEHLLRGARELRDADVLFEDVFAEFVLSQLPLAQ</sequence>
<dbReference type="Proteomes" id="UP000317891">
    <property type="component" value="Segment"/>
</dbReference>
<name>A0A1S7DM79_MCV2</name>
<protein>
    <submittedName>
        <fullName evidence="1">MC043</fullName>
    </submittedName>
</protein>
<organism evidence="1">
    <name type="scientific">Molluscum contagiosum virus subtype 2</name>
    <name type="common">MOCV</name>
    <name type="synonym">MCVII</name>
    <dbReference type="NCBI Taxonomy" id="10281"/>
    <lineage>
        <taxon>Viruses</taxon>
        <taxon>Varidnaviria</taxon>
        <taxon>Bamfordvirae</taxon>
        <taxon>Nucleocytoviricota</taxon>
        <taxon>Pokkesviricetes</taxon>
        <taxon>Chitovirales</taxon>
        <taxon>Poxviridae</taxon>
        <taxon>Chordopoxvirinae</taxon>
        <taxon>Molluscipoxvirus</taxon>
        <taxon>Molluscipoxvirus molluscum</taxon>
        <taxon>Molluscum contagiosum virus</taxon>
    </lineage>
</organism>
<reference evidence="1" key="1">
    <citation type="journal article" date="2017" name="J. Gen. Virol.">
        <title>Recombination events and variability among full-length genomes of co-circulating molluscum contagiosum virus subtypes 1 and 2.</title>
        <authorList>
            <person name="Lopez-Bueno A."/>
            <person name="Parras-Molto M."/>
            <person name="Lopez-Barrantes O."/>
            <person name="Belda S."/>
            <person name="Alejo A."/>
        </authorList>
    </citation>
    <scope>NUCLEOTIDE SEQUENCE</scope>
    <source>
        <strain evidence="1">Madrid 2016_1</strain>
    </source>
</reference>
<evidence type="ECO:0000313" key="4">
    <source>
        <dbReference type="EMBL" id="AYO88019.1"/>
    </source>
</evidence>
<dbReference type="Proteomes" id="UP000317568">
    <property type="component" value="Genome"/>
</dbReference>
<evidence type="ECO:0000313" key="6">
    <source>
        <dbReference type="EMBL" id="AYO89067.1"/>
    </source>
</evidence>
<proteinExistence type="predicted"/>
<reference evidence="2" key="2">
    <citation type="journal article" date="2018" name="Viruses">
        <title>New Insights into the Evolutionary and Genomic Landscape of Molluscum Contagiosum Virus (MCV) based on Nine MCV1 and Six MCV2 Complete Genome Sequences.</title>
        <authorList>
            <person name="Zorec T."/>
            <person name="Kutnjak D."/>
            <person name="Hosnjak L."/>
            <person name="Kusar B."/>
            <person name="Trcko K."/>
            <person name="Kocjan B."/>
            <person name="Li Y."/>
            <person name="Krizmaric M."/>
            <person name="Miljkovic J."/>
            <person name="Ravnikar M."/>
            <person name="Poljak M."/>
        </authorList>
    </citation>
    <scope>NUCLEOTIDE SEQUENCE [LARGE SCALE GENOMIC DNA]</scope>
    <source>
        <strain evidence="2">MCV2_MB98</strain>
        <strain evidence="3">MCV2_MC313</strain>
        <strain evidence="4">MCV2_MC316</strain>
        <strain evidence="5">MCV2_MC332</strain>
        <strain evidence="6">MCV2_MC515</strain>
    </source>
</reference>
<dbReference type="Proteomes" id="UP000319755">
    <property type="component" value="Genome"/>
</dbReference>
<evidence type="ECO:0000313" key="1">
    <source>
        <dbReference type="EMBL" id="AQY16617.1"/>
    </source>
</evidence>
<dbReference type="Proteomes" id="UP000320664">
    <property type="component" value="Segment"/>
</dbReference>
<accession>A0A1S7DM79</accession>
<organismHost>
    <name type="scientific">Homo sapiens</name>
    <name type="common">Human</name>
    <dbReference type="NCBI Taxonomy" id="9606"/>
</organismHost>
<gene>
    <name evidence="1" type="primary">MC043L</name>
</gene>
<dbReference type="InterPro" id="IPR021155">
    <property type="entry name" value="Poxvirus_E2/O1"/>
</dbReference>
<dbReference type="EMBL" id="KY040274">
    <property type="protein sequence ID" value="AQY16617.1"/>
    <property type="molecule type" value="Genomic_DNA"/>
</dbReference>
<dbReference type="EMBL" id="MH320548">
    <property type="protein sequence ID" value="AYO87679.1"/>
    <property type="molecule type" value="Genomic_DNA"/>
</dbReference>
<evidence type="ECO:0000313" key="3">
    <source>
        <dbReference type="EMBL" id="AYO87849.1"/>
    </source>
</evidence>
<dbReference type="EMBL" id="MH320556">
    <property type="protein sequence ID" value="AYO89067.1"/>
    <property type="molecule type" value="Genomic_DNA"/>
</dbReference>
<evidence type="ECO:0000313" key="2">
    <source>
        <dbReference type="EMBL" id="AYO87679.1"/>
    </source>
</evidence>
<evidence type="ECO:0000313" key="5">
    <source>
        <dbReference type="EMBL" id="AYO88189.1"/>
    </source>
</evidence>